<keyword evidence="3" id="KW-0805">Transcription regulation</keyword>
<evidence type="ECO:0000256" key="7">
    <source>
        <dbReference type="SAM" id="MobiDB-lite"/>
    </source>
</evidence>
<dbReference type="InterPro" id="IPR050937">
    <property type="entry name" value="TEC1_TEAD_TF"/>
</dbReference>
<dbReference type="EMBL" id="KZ303489">
    <property type="protein sequence ID" value="PIA18765.1"/>
    <property type="molecule type" value="Genomic_DNA"/>
</dbReference>
<dbReference type="STRING" id="763665.A0A2G5BIE1"/>
<evidence type="ECO:0000256" key="5">
    <source>
        <dbReference type="ARBA" id="ARBA00023242"/>
    </source>
</evidence>
<evidence type="ECO:0000256" key="2">
    <source>
        <dbReference type="ARBA" id="ARBA00008421"/>
    </source>
</evidence>
<evidence type="ECO:0000256" key="3">
    <source>
        <dbReference type="ARBA" id="ARBA00023015"/>
    </source>
</evidence>
<protein>
    <recommendedName>
        <fullName evidence="8">TEA domain-containing protein</fullName>
    </recommendedName>
</protein>
<evidence type="ECO:0000256" key="6">
    <source>
        <dbReference type="PROSITE-ProRule" id="PRU00505"/>
    </source>
</evidence>
<evidence type="ECO:0000259" key="8">
    <source>
        <dbReference type="PROSITE" id="PS51088"/>
    </source>
</evidence>
<gene>
    <name evidence="9" type="ORF">COEREDRAFT_6465</name>
</gene>
<dbReference type="Pfam" id="PF01285">
    <property type="entry name" value="TEA"/>
    <property type="match status" value="1"/>
</dbReference>
<evidence type="ECO:0000256" key="1">
    <source>
        <dbReference type="ARBA" id="ARBA00004123"/>
    </source>
</evidence>
<dbReference type="InterPro" id="IPR038096">
    <property type="entry name" value="TEA/ATTS_sf"/>
</dbReference>
<dbReference type="PANTHER" id="PTHR11834:SF0">
    <property type="entry name" value="PROTEIN SCALLOPED"/>
    <property type="match status" value="1"/>
</dbReference>
<feature type="compositionally biased region" description="Low complexity" evidence="7">
    <location>
        <begin position="169"/>
        <end position="180"/>
    </location>
</feature>
<evidence type="ECO:0000313" key="10">
    <source>
        <dbReference type="Proteomes" id="UP000242474"/>
    </source>
</evidence>
<dbReference type="GO" id="GO:0000981">
    <property type="term" value="F:DNA-binding transcription factor activity, RNA polymerase II-specific"/>
    <property type="evidence" value="ECO:0007669"/>
    <property type="project" value="TreeGrafter"/>
</dbReference>
<evidence type="ECO:0000313" key="9">
    <source>
        <dbReference type="EMBL" id="PIA18765.1"/>
    </source>
</evidence>
<organism evidence="9 10">
    <name type="scientific">Coemansia reversa (strain ATCC 12441 / NRRL 1564)</name>
    <dbReference type="NCBI Taxonomy" id="763665"/>
    <lineage>
        <taxon>Eukaryota</taxon>
        <taxon>Fungi</taxon>
        <taxon>Fungi incertae sedis</taxon>
        <taxon>Zoopagomycota</taxon>
        <taxon>Kickxellomycotina</taxon>
        <taxon>Kickxellomycetes</taxon>
        <taxon>Kickxellales</taxon>
        <taxon>Kickxellaceae</taxon>
        <taxon>Coemansia</taxon>
    </lineage>
</organism>
<dbReference type="PANTHER" id="PTHR11834">
    <property type="entry name" value="TRANSCRIPTIONAL ENHANCER FACTOR TEF RELATED"/>
    <property type="match status" value="1"/>
</dbReference>
<name>A0A2G5BIE1_COERN</name>
<dbReference type="GO" id="GO:0005667">
    <property type="term" value="C:transcription regulator complex"/>
    <property type="evidence" value="ECO:0007669"/>
    <property type="project" value="TreeGrafter"/>
</dbReference>
<reference evidence="9 10" key="1">
    <citation type="journal article" date="2015" name="Genome Biol. Evol.">
        <title>Phylogenomic analyses indicate that early fungi evolved digesting cell walls of algal ancestors of land plants.</title>
        <authorList>
            <person name="Chang Y."/>
            <person name="Wang S."/>
            <person name="Sekimoto S."/>
            <person name="Aerts A.L."/>
            <person name="Choi C."/>
            <person name="Clum A."/>
            <person name="LaButti K.M."/>
            <person name="Lindquist E.A."/>
            <person name="Yee Ngan C."/>
            <person name="Ohm R.A."/>
            <person name="Salamov A.A."/>
            <person name="Grigoriev I.V."/>
            <person name="Spatafora J.W."/>
            <person name="Berbee M.L."/>
        </authorList>
    </citation>
    <scope>NUCLEOTIDE SEQUENCE [LARGE SCALE GENOMIC DNA]</scope>
    <source>
        <strain evidence="9 10">NRRL 1564</strain>
    </source>
</reference>
<keyword evidence="10" id="KW-1185">Reference proteome</keyword>
<keyword evidence="5" id="KW-0539">Nucleus</keyword>
<dbReference type="GO" id="GO:0000978">
    <property type="term" value="F:RNA polymerase II cis-regulatory region sequence-specific DNA binding"/>
    <property type="evidence" value="ECO:0007669"/>
    <property type="project" value="TreeGrafter"/>
</dbReference>
<keyword evidence="4" id="KW-0804">Transcription</keyword>
<feature type="DNA-binding region" description="TEA" evidence="6">
    <location>
        <begin position="25"/>
        <end position="107"/>
    </location>
</feature>
<dbReference type="Proteomes" id="UP000242474">
    <property type="component" value="Unassembled WGS sequence"/>
</dbReference>
<dbReference type="SMART" id="SM00426">
    <property type="entry name" value="TEA"/>
    <property type="match status" value="1"/>
</dbReference>
<dbReference type="AlphaFoldDB" id="A0A2G5BIE1"/>
<dbReference type="Gene3D" id="6.10.20.40">
    <property type="entry name" value="TEA/ATTS domain"/>
    <property type="match status" value="1"/>
</dbReference>
<evidence type="ECO:0000256" key="4">
    <source>
        <dbReference type="ARBA" id="ARBA00023163"/>
    </source>
</evidence>
<proteinExistence type="inferred from homology"/>
<dbReference type="OrthoDB" id="10006572at2759"/>
<sequence length="614" mass="65665">MDIEAVRTILTELDLDGYHQATKQKPPIDDVWPSSLEDAFIEAVQIFAPVGQKKYQVVEKHNGSSTTELIGRNDIISRFIFMKTRQYRARKQVSSHIQVWAHCKKPPSSREMPMIEFEQLQIMFRHFYSRTTSDLKPSKKRVRRVVSASNVSVSHSAPPRCSLGIHSETSSMSSTATAAANVRKRSPPWVGSSPSKRCRRVVSEMPPLSSGLFRDYSDDLSDAPTLDANTLQFHCNSGLHGVTFDMCTTTNTPLAAEQMFPQNTPLSAHSAIFASPLDAAMSSRQCMYNLGIAVPASASAVAFTAASIAELADLDGGFATPDIVSKERMANVATLAPNSLFAELPKSVLSADVISAFASAVGTLEDVKYQEPPFSGDIASISTYTSHVSDAMAGTYGSGRPSNVMLDNCAAIPSVGDTYALRLSPHLSSLPENSTSAANKHRLPELSTILDTDGVSIASANVVASSAGLSVADFCANTQVCGKKLSRVKDIADKNATNSEPACLDESVSCVGLLSVANGTRGYSSTCRPGARVETASGCTEPLVDAGLDNGTGTEWMERFGSLVSAQYCNPSVLTAKSGNMSPQPSNSSHSSNDCDSSAVDWYAMFSQYLHSIS</sequence>
<feature type="domain" description="TEA" evidence="8">
    <location>
        <begin position="25"/>
        <end position="107"/>
    </location>
</feature>
<comment type="similarity">
    <text evidence="2">Belongs to the TEC1 family.</text>
</comment>
<dbReference type="GO" id="GO:0005634">
    <property type="term" value="C:nucleus"/>
    <property type="evidence" value="ECO:0007669"/>
    <property type="project" value="UniProtKB-SubCell"/>
</dbReference>
<comment type="subcellular location">
    <subcellularLocation>
        <location evidence="1">Nucleus</location>
    </subcellularLocation>
</comment>
<feature type="region of interest" description="Disordered" evidence="7">
    <location>
        <begin position="159"/>
        <end position="197"/>
    </location>
</feature>
<dbReference type="PROSITE" id="PS51088">
    <property type="entry name" value="TEA_2"/>
    <property type="match status" value="1"/>
</dbReference>
<accession>A0A2G5BIE1</accession>
<dbReference type="InterPro" id="IPR000818">
    <property type="entry name" value="TEA/ATTS_dom"/>
</dbReference>